<dbReference type="Proteomes" id="UP001078443">
    <property type="component" value="Unassembled WGS sequence"/>
</dbReference>
<comment type="caution">
    <text evidence="1">The sequence shown here is derived from an EMBL/GenBank/DDBJ whole genome shotgun (WGS) entry which is preliminary data.</text>
</comment>
<dbReference type="EMBL" id="JAPQER010000006">
    <property type="protein sequence ID" value="MCY6485309.1"/>
    <property type="molecule type" value="Genomic_DNA"/>
</dbReference>
<protein>
    <recommendedName>
        <fullName evidence="3">Lipoprotein</fullName>
    </recommendedName>
</protein>
<accession>A0ABT4D241</accession>
<sequence length="246" mass="27884">MIKSIVKKIVCFMAILVLSISVVGCSPKVKSGDGTDSKEYSEELAKYFPLEKGIKLYYCGTLEYAHALTLSEIEDKKEKLILKFKGKIVDVSEGEGGATEEDLLIDIDYIIGKDSIIEKNKKIKEGQLTDSEKTILKEPIVVGTAWNQKITLEGKEYEAETKIVDVSKDKENKDTIKTETIIKGIDNYPESTYKEILTYKEGKGLVEFTKTLPLYETEQGKQSYGFDFEYHLFKMELPNSENNKEK</sequence>
<organism evidence="1 2">
    <name type="scientific">Clostridium aestuarii</name>
    <dbReference type="NCBI Taxonomy" id="338193"/>
    <lineage>
        <taxon>Bacteria</taxon>
        <taxon>Bacillati</taxon>
        <taxon>Bacillota</taxon>
        <taxon>Clostridia</taxon>
        <taxon>Eubacteriales</taxon>
        <taxon>Clostridiaceae</taxon>
        <taxon>Clostridium</taxon>
    </lineage>
</organism>
<evidence type="ECO:0000313" key="1">
    <source>
        <dbReference type="EMBL" id="MCY6485309.1"/>
    </source>
</evidence>
<evidence type="ECO:0000313" key="2">
    <source>
        <dbReference type="Proteomes" id="UP001078443"/>
    </source>
</evidence>
<proteinExistence type="predicted"/>
<reference evidence="1" key="1">
    <citation type="submission" date="2022-12" db="EMBL/GenBank/DDBJ databases">
        <authorList>
            <person name="Wang J."/>
        </authorList>
    </citation>
    <scope>NUCLEOTIDE SEQUENCE</scope>
    <source>
        <strain evidence="1">HY-45-18</strain>
    </source>
</reference>
<gene>
    <name evidence="1" type="ORF">OW763_13295</name>
</gene>
<dbReference type="RefSeq" id="WP_268041631.1">
    <property type="nucleotide sequence ID" value="NZ_JAPQER010000006.1"/>
</dbReference>
<evidence type="ECO:0008006" key="3">
    <source>
        <dbReference type="Google" id="ProtNLM"/>
    </source>
</evidence>
<name>A0ABT4D241_9CLOT</name>
<keyword evidence="2" id="KW-1185">Reference proteome</keyword>
<dbReference type="PROSITE" id="PS51257">
    <property type="entry name" value="PROKAR_LIPOPROTEIN"/>
    <property type="match status" value="1"/>
</dbReference>